<dbReference type="InterPro" id="IPR036388">
    <property type="entry name" value="WH-like_DNA-bd_sf"/>
</dbReference>
<dbReference type="NCBIfam" id="TIGR02937">
    <property type="entry name" value="sigma70-ECF"/>
    <property type="match status" value="1"/>
</dbReference>
<feature type="domain" description="HTH luxR-type" evidence="5">
    <location>
        <begin position="129"/>
        <end position="178"/>
    </location>
</feature>
<dbReference type="Pfam" id="PF08281">
    <property type="entry name" value="Sigma70_r4_2"/>
    <property type="match status" value="1"/>
</dbReference>
<dbReference type="InterPro" id="IPR013249">
    <property type="entry name" value="RNA_pol_sigma70_r4_t2"/>
</dbReference>
<evidence type="ECO:0000256" key="4">
    <source>
        <dbReference type="ARBA" id="ARBA00023163"/>
    </source>
</evidence>
<dbReference type="Pfam" id="PF04542">
    <property type="entry name" value="Sigma70_r2"/>
    <property type="match status" value="1"/>
</dbReference>
<protein>
    <submittedName>
        <fullName evidence="6">RNA polymerase sigma factor</fullName>
    </submittedName>
</protein>
<dbReference type="EMBL" id="JBHULD010000004">
    <property type="protein sequence ID" value="MFD2553520.1"/>
    <property type="molecule type" value="Genomic_DNA"/>
</dbReference>
<keyword evidence="2" id="KW-0805">Transcription regulation</keyword>
<dbReference type="CDD" id="cd06171">
    <property type="entry name" value="Sigma70_r4"/>
    <property type="match status" value="1"/>
</dbReference>
<dbReference type="SUPFAM" id="SSF88946">
    <property type="entry name" value="Sigma2 domain of RNA polymerase sigma factors"/>
    <property type="match status" value="1"/>
</dbReference>
<evidence type="ECO:0000313" key="6">
    <source>
        <dbReference type="EMBL" id="MFD2553520.1"/>
    </source>
</evidence>
<dbReference type="InterPro" id="IPR000792">
    <property type="entry name" value="Tscrpt_reg_LuxR_C"/>
</dbReference>
<dbReference type="InterPro" id="IPR007627">
    <property type="entry name" value="RNA_pol_sigma70_r2"/>
</dbReference>
<gene>
    <name evidence="6" type="ORF">ACFSQW_03905</name>
</gene>
<dbReference type="InterPro" id="IPR014284">
    <property type="entry name" value="RNA_pol_sigma-70_dom"/>
</dbReference>
<dbReference type="InterPro" id="IPR013324">
    <property type="entry name" value="RNA_pol_sigma_r3/r4-like"/>
</dbReference>
<organism evidence="6 7">
    <name type="scientific">Sphingobacterium tabacisoli</name>
    <dbReference type="NCBI Taxonomy" id="2044855"/>
    <lineage>
        <taxon>Bacteria</taxon>
        <taxon>Pseudomonadati</taxon>
        <taxon>Bacteroidota</taxon>
        <taxon>Sphingobacteriia</taxon>
        <taxon>Sphingobacteriales</taxon>
        <taxon>Sphingobacteriaceae</taxon>
        <taxon>Sphingobacterium</taxon>
    </lineage>
</organism>
<dbReference type="SMART" id="SM00421">
    <property type="entry name" value="HTH_LUXR"/>
    <property type="match status" value="1"/>
</dbReference>
<dbReference type="SUPFAM" id="SSF88659">
    <property type="entry name" value="Sigma3 and sigma4 domains of RNA polymerase sigma factors"/>
    <property type="match status" value="1"/>
</dbReference>
<evidence type="ECO:0000256" key="1">
    <source>
        <dbReference type="ARBA" id="ARBA00010641"/>
    </source>
</evidence>
<evidence type="ECO:0000256" key="3">
    <source>
        <dbReference type="ARBA" id="ARBA00023082"/>
    </source>
</evidence>
<dbReference type="Proteomes" id="UP001597440">
    <property type="component" value="Unassembled WGS sequence"/>
</dbReference>
<dbReference type="InterPro" id="IPR013325">
    <property type="entry name" value="RNA_pol_sigma_r2"/>
</dbReference>
<keyword evidence="3" id="KW-0731">Sigma factor</keyword>
<keyword evidence="4" id="KW-0804">Transcription</keyword>
<dbReference type="Gene3D" id="1.10.10.10">
    <property type="entry name" value="Winged helix-like DNA-binding domain superfamily/Winged helix DNA-binding domain"/>
    <property type="match status" value="1"/>
</dbReference>
<keyword evidence="7" id="KW-1185">Reference proteome</keyword>
<name>A0ABW5L0I2_9SPHI</name>
<comment type="caution">
    <text evidence="6">The sequence shown here is derived from an EMBL/GenBank/DDBJ whole genome shotgun (WGS) entry which is preliminary data.</text>
</comment>
<dbReference type="PANTHER" id="PTHR43133">
    <property type="entry name" value="RNA POLYMERASE ECF-TYPE SIGMA FACTO"/>
    <property type="match status" value="1"/>
</dbReference>
<sequence length="203" mass="23371">MNNVDHNDEKSLLLLLREGNHTAFEILYNRHSPQLLFKLDGKLPEAAQADDIVQELFVKLWERREQIDPEKPFAGYLYRIAQRMLIDHYRRIARNTLLYKEIHGVGEITNFTEEAFAAKETQQLLDDALKGLTPRQREVFQLCKIQGRSYKEAAAILEISPETVHVHLVKATQAVKSHLFTHQKYISGALAVALILSERLLNS</sequence>
<dbReference type="PANTHER" id="PTHR43133:SF63">
    <property type="entry name" value="RNA POLYMERASE SIGMA FACTOR FECI-RELATED"/>
    <property type="match status" value="1"/>
</dbReference>
<evidence type="ECO:0000259" key="5">
    <source>
        <dbReference type="SMART" id="SM00421"/>
    </source>
</evidence>
<accession>A0ABW5L0I2</accession>
<dbReference type="RefSeq" id="WP_210355129.1">
    <property type="nucleotide sequence ID" value="NZ_JAEQMU010000004.1"/>
</dbReference>
<comment type="similarity">
    <text evidence="1">Belongs to the sigma-70 factor family. ECF subfamily.</text>
</comment>
<reference evidence="7" key="1">
    <citation type="journal article" date="2019" name="Int. J. Syst. Evol. Microbiol.">
        <title>The Global Catalogue of Microorganisms (GCM) 10K type strain sequencing project: providing services to taxonomists for standard genome sequencing and annotation.</title>
        <authorList>
            <consortium name="The Broad Institute Genomics Platform"/>
            <consortium name="The Broad Institute Genome Sequencing Center for Infectious Disease"/>
            <person name="Wu L."/>
            <person name="Ma J."/>
        </authorList>
    </citation>
    <scope>NUCLEOTIDE SEQUENCE [LARGE SCALE GENOMIC DNA]</scope>
    <source>
        <strain evidence="7">KCTC 52298</strain>
    </source>
</reference>
<evidence type="ECO:0000256" key="2">
    <source>
        <dbReference type="ARBA" id="ARBA00023015"/>
    </source>
</evidence>
<proteinExistence type="inferred from homology"/>
<dbReference type="Gene3D" id="1.10.1740.10">
    <property type="match status" value="1"/>
</dbReference>
<dbReference type="InterPro" id="IPR039425">
    <property type="entry name" value="RNA_pol_sigma-70-like"/>
</dbReference>
<evidence type="ECO:0000313" key="7">
    <source>
        <dbReference type="Proteomes" id="UP001597440"/>
    </source>
</evidence>